<protein>
    <recommendedName>
        <fullName evidence="3">DUF4468 domain-containing protein</fullName>
    </recommendedName>
</protein>
<name>A0ABV7XZP0_9FLAO</name>
<dbReference type="Proteomes" id="UP001595735">
    <property type="component" value="Unassembled WGS sequence"/>
</dbReference>
<dbReference type="RefSeq" id="WP_290300370.1">
    <property type="nucleotide sequence ID" value="NZ_JAUFQR010000001.1"/>
</dbReference>
<reference evidence="2" key="1">
    <citation type="journal article" date="2019" name="Int. J. Syst. Evol. Microbiol.">
        <title>The Global Catalogue of Microorganisms (GCM) 10K type strain sequencing project: providing services to taxonomists for standard genome sequencing and annotation.</title>
        <authorList>
            <consortium name="The Broad Institute Genomics Platform"/>
            <consortium name="The Broad Institute Genome Sequencing Center for Infectious Disease"/>
            <person name="Wu L."/>
            <person name="Ma J."/>
        </authorList>
    </citation>
    <scope>NUCLEOTIDE SEQUENCE [LARGE SCALE GENOMIC DNA]</scope>
    <source>
        <strain evidence="2">CECT 7798</strain>
    </source>
</reference>
<proteinExistence type="predicted"/>
<sequence length="171" mass="19746">MKIKKEALLLTMLSVISCNRSVENKPLTLKEKINTRDSVAVQGYFHQLANHLIKDTIRGSWHAIKTNQYEVFEIKLENIKNSDSIKGTYQFTTEGKSEEGIISGVITAGSIIAELYTPHPNAHKIKAKLSNWDKKYNTMWWQLQSSEQPPIPEVCLFYRDTRHQPKDIFLR</sequence>
<evidence type="ECO:0000313" key="2">
    <source>
        <dbReference type="Proteomes" id="UP001595735"/>
    </source>
</evidence>
<organism evidence="1 2">
    <name type="scientific">Chryseobacterium tructae</name>
    <dbReference type="NCBI Taxonomy" id="1037380"/>
    <lineage>
        <taxon>Bacteria</taxon>
        <taxon>Pseudomonadati</taxon>
        <taxon>Bacteroidota</taxon>
        <taxon>Flavobacteriia</taxon>
        <taxon>Flavobacteriales</taxon>
        <taxon>Weeksellaceae</taxon>
        <taxon>Chryseobacterium group</taxon>
        <taxon>Chryseobacterium</taxon>
    </lineage>
</organism>
<comment type="caution">
    <text evidence="1">The sequence shown here is derived from an EMBL/GenBank/DDBJ whole genome shotgun (WGS) entry which is preliminary data.</text>
</comment>
<dbReference type="PROSITE" id="PS51257">
    <property type="entry name" value="PROKAR_LIPOPROTEIN"/>
    <property type="match status" value="1"/>
</dbReference>
<gene>
    <name evidence="1" type="ORF">ACFONJ_21045</name>
</gene>
<accession>A0ABV7XZP0</accession>
<evidence type="ECO:0008006" key="3">
    <source>
        <dbReference type="Google" id="ProtNLM"/>
    </source>
</evidence>
<keyword evidence="2" id="KW-1185">Reference proteome</keyword>
<evidence type="ECO:0000313" key="1">
    <source>
        <dbReference type="EMBL" id="MFC3758476.1"/>
    </source>
</evidence>
<dbReference type="EMBL" id="JBHRYO010000002">
    <property type="protein sequence ID" value="MFC3758476.1"/>
    <property type="molecule type" value="Genomic_DNA"/>
</dbReference>